<evidence type="ECO:0000313" key="12">
    <source>
        <dbReference type="EMBL" id="SGZ39231.1"/>
    </source>
</evidence>
<name>A0A1L0CWM4_9ASCO</name>
<feature type="transmembrane region" description="Helical" evidence="11">
    <location>
        <begin position="266"/>
        <end position="284"/>
    </location>
</feature>
<keyword evidence="13" id="KW-1185">Reference proteome</keyword>
<dbReference type="GO" id="GO:0000026">
    <property type="term" value="F:alpha-1,2-mannosyltransferase activity"/>
    <property type="evidence" value="ECO:0007669"/>
    <property type="project" value="TreeGrafter"/>
</dbReference>
<evidence type="ECO:0000256" key="4">
    <source>
        <dbReference type="ARBA" id="ARBA00022676"/>
    </source>
</evidence>
<feature type="transmembrane region" description="Helical" evidence="11">
    <location>
        <begin position="348"/>
        <end position="368"/>
    </location>
</feature>
<dbReference type="VEuPathDB" id="FungiDB:HGUI_01431"/>
<organism evidence="12 13">
    <name type="scientific">Hanseniaspora guilliermondii</name>
    <dbReference type="NCBI Taxonomy" id="56406"/>
    <lineage>
        <taxon>Eukaryota</taxon>
        <taxon>Fungi</taxon>
        <taxon>Dikarya</taxon>
        <taxon>Ascomycota</taxon>
        <taxon>Saccharomycotina</taxon>
        <taxon>Saccharomycetes</taxon>
        <taxon>Saccharomycodales</taxon>
        <taxon>Saccharomycodaceae</taxon>
        <taxon>Hanseniaspora</taxon>
    </lineage>
</organism>
<keyword evidence="7 11" id="KW-0256">Endoplasmic reticulum</keyword>
<dbReference type="OrthoDB" id="3973071at2759"/>
<feature type="transmembrane region" description="Helical" evidence="11">
    <location>
        <begin position="150"/>
        <end position="169"/>
    </location>
</feature>
<feature type="transmembrane region" description="Helical" evidence="11">
    <location>
        <begin position="206"/>
        <end position="226"/>
    </location>
</feature>
<evidence type="ECO:0000256" key="1">
    <source>
        <dbReference type="ARBA" id="ARBA00004477"/>
    </source>
</evidence>
<evidence type="ECO:0000256" key="11">
    <source>
        <dbReference type="RuleBase" id="RU363075"/>
    </source>
</evidence>
<dbReference type="EC" id="2.4.1.-" evidence="11"/>
<keyword evidence="3" id="KW-0337">GPI-anchor biosynthesis</keyword>
<dbReference type="GO" id="GO:0005789">
    <property type="term" value="C:endoplasmic reticulum membrane"/>
    <property type="evidence" value="ECO:0007669"/>
    <property type="project" value="UniProtKB-SubCell"/>
</dbReference>
<keyword evidence="9 11" id="KW-0472">Membrane</keyword>
<dbReference type="Pfam" id="PF03901">
    <property type="entry name" value="Glyco_transf_22"/>
    <property type="match status" value="1"/>
</dbReference>
<accession>A0A1L0CWM4</accession>
<evidence type="ECO:0000256" key="3">
    <source>
        <dbReference type="ARBA" id="ARBA00022502"/>
    </source>
</evidence>
<keyword evidence="8 11" id="KW-1133">Transmembrane helix</keyword>
<sequence>MYKFHYSTWFLTSLNVVLIPLTNSYIHPDEHYQSLEPLLKFINNGLDEKLNNGSITWEYSTSSNFPIRSITILRIYYELLVRKIVSLNPYDIIITIKYYNLAIFIGAYLLFSNSFMTNRFNYNVSKVLILSSYTLLSYQVRSFSNSIETVLLMLFLVFLNSNSFIILGLLFTLGIFNRLTFPLWIILPCAYKAYHIFKKETKKKMFVYAIGLLLSLLFAFISITYMDSFVYFECKRFVLTPLENWMYNSNPGNLAKHGIHSRMNHFLINFPTLVSPFILIFAALHCGNKIFIKNKLPLLTCLSGLLFLSLFPHQEARFIIPCIPLFYSSLDFEYMKAKYHASSSITKMLTKIIILGHAIFSIVMLILMGNLHQSGLINLTNKPAILSNINNSDFIFWHTLMPLHWPFYLKIKDRSSLFIHFVEDRARNNGFRELSFETDLKDAHHIFDFMGVDTNNFVHLINDIKQKKKVDLMSIILVTPSRFTEELKTLDCEYNVVDHFSYHLNLNDGFDKSPFGLDVLRVIL</sequence>
<comment type="subcellular location">
    <subcellularLocation>
        <location evidence="1 11">Endoplasmic reticulum membrane</location>
        <topology evidence="1 11">Multi-pass membrane protein</topology>
    </subcellularLocation>
</comment>
<comment type="pathway">
    <text evidence="2">Glycolipid biosynthesis; glycosylphosphatidylinositol-anchor biosynthesis.</text>
</comment>
<evidence type="ECO:0000256" key="6">
    <source>
        <dbReference type="ARBA" id="ARBA00022692"/>
    </source>
</evidence>
<gene>
    <name evidence="12" type="ORF">HGUI_01431</name>
</gene>
<evidence type="ECO:0000256" key="9">
    <source>
        <dbReference type="ARBA" id="ARBA00023136"/>
    </source>
</evidence>
<comment type="similarity">
    <text evidence="10">Belongs to the glycosyltransferase 22 family. PIGZ subfamily.</text>
</comment>
<feature type="transmembrane region" description="Helical" evidence="11">
    <location>
        <begin position="98"/>
        <end position="116"/>
    </location>
</feature>
<evidence type="ECO:0000256" key="7">
    <source>
        <dbReference type="ARBA" id="ARBA00022824"/>
    </source>
</evidence>
<keyword evidence="4 11" id="KW-0328">Glycosyltransferase</keyword>
<proteinExistence type="inferred from homology"/>
<feature type="transmembrane region" description="Helical" evidence="11">
    <location>
        <begin position="6"/>
        <end position="26"/>
    </location>
</feature>
<keyword evidence="5" id="KW-0808">Transferase</keyword>
<dbReference type="PANTHER" id="PTHR22760">
    <property type="entry name" value="GLYCOSYLTRANSFERASE"/>
    <property type="match status" value="1"/>
</dbReference>
<dbReference type="InterPro" id="IPR005599">
    <property type="entry name" value="GPI_mannosylTrfase"/>
</dbReference>
<dbReference type="Proteomes" id="UP000183365">
    <property type="component" value="Unassembled WGS sequence"/>
</dbReference>
<feature type="transmembrane region" description="Helical" evidence="11">
    <location>
        <begin position="175"/>
        <end position="194"/>
    </location>
</feature>
<evidence type="ECO:0000256" key="10">
    <source>
        <dbReference type="ARBA" id="ARBA00038466"/>
    </source>
</evidence>
<evidence type="ECO:0000256" key="2">
    <source>
        <dbReference type="ARBA" id="ARBA00004687"/>
    </source>
</evidence>
<reference evidence="13" key="1">
    <citation type="submission" date="2016-11" db="EMBL/GenBank/DDBJ databases">
        <authorList>
            <person name="Guldener U."/>
        </authorList>
    </citation>
    <scope>NUCLEOTIDE SEQUENCE [LARGE SCALE GENOMIC DNA]</scope>
</reference>
<dbReference type="GO" id="GO:0006506">
    <property type="term" value="P:GPI anchor biosynthetic process"/>
    <property type="evidence" value="ECO:0007669"/>
    <property type="project" value="UniProtKB-KW"/>
</dbReference>
<evidence type="ECO:0000256" key="5">
    <source>
        <dbReference type="ARBA" id="ARBA00022679"/>
    </source>
</evidence>
<evidence type="ECO:0000313" key="13">
    <source>
        <dbReference type="Proteomes" id="UP000183365"/>
    </source>
</evidence>
<evidence type="ECO:0000256" key="8">
    <source>
        <dbReference type="ARBA" id="ARBA00022989"/>
    </source>
</evidence>
<dbReference type="EMBL" id="FQNF01000019">
    <property type="protein sequence ID" value="SGZ39231.1"/>
    <property type="molecule type" value="Genomic_DNA"/>
</dbReference>
<dbReference type="AlphaFoldDB" id="A0A1L0CWM4"/>
<dbReference type="PANTHER" id="PTHR22760:SF3">
    <property type="entry name" value="GPI MANNOSYLTRANSFERASE 4"/>
    <property type="match status" value="1"/>
</dbReference>
<keyword evidence="6 11" id="KW-0812">Transmembrane</keyword>
<protein>
    <recommendedName>
        <fullName evidence="11">Mannosyltransferase</fullName>
        <ecNumber evidence="11">2.4.1.-</ecNumber>
    </recommendedName>
</protein>